<protein>
    <submittedName>
        <fullName evidence="2">Exonuclease SbcC</fullName>
    </submittedName>
</protein>
<keyword evidence="2" id="KW-0540">Nuclease</keyword>
<sequence length="175" mass="18053">MPTTADLRPVAAWAATCAERVLPIFDAAAPTDARVRQAIDAARDFAGGRPRDRALRDASFGAHRAAGAYTDPAAQSAARAASMAAAVAYTHLDLTGTAAARQTRHLLGAAAYAALATERAHGAQVAAEVTAQMIADADESVRQMVGELPPSVAGDTTLGRLLRELDVALRQPSGP</sequence>
<evidence type="ECO:0000259" key="1">
    <source>
        <dbReference type="Pfam" id="PF21805"/>
    </source>
</evidence>
<gene>
    <name evidence="2" type="ORF">VZC37_16535</name>
</gene>
<comment type="caution">
    <text evidence="2">The sequence shown here is derived from an EMBL/GenBank/DDBJ whole genome shotgun (WGS) entry which is preliminary data.</text>
</comment>
<reference evidence="2 3" key="1">
    <citation type="submission" date="2024-01" db="EMBL/GenBank/DDBJ databases">
        <title>Draft genome sequence of Gordonia sp. LSe1-13.</title>
        <authorList>
            <person name="Suphannarot A."/>
            <person name="Mingma R."/>
        </authorList>
    </citation>
    <scope>NUCLEOTIDE SEQUENCE [LARGE SCALE GENOMIC DNA]</scope>
    <source>
        <strain evidence="2 3">LSe1-13</strain>
    </source>
</reference>
<evidence type="ECO:0000313" key="3">
    <source>
        <dbReference type="Proteomes" id="UP001347146"/>
    </source>
</evidence>
<dbReference type="Proteomes" id="UP001347146">
    <property type="component" value="Unassembled WGS sequence"/>
</dbReference>
<keyword evidence="2" id="KW-0378">Hydrolase</keyword>
<dbReference type="GO" id="GO:0004527">
    <property type="term" value="F:exonuclease activity"/>
    <property type="evidence" value="ECO:0007669"/>
    <property type="project" value="UniProtKB-KW"/>
</dbReference>
<accession>A0ABU7MFQ8</accession>
<evidence type="ECO:0000313" key="2">
    <source>
        <dbReference type="EMBL" id="MEE3851951.1"/>
    </source>
</evidence>
<feature type="domain" description="Imm-5-like" evidence="1">
    <location>
        <begin position="7"/>
        <end position="132"/>
    </location>
</feature>
<dbReference type="InterPro" id="IPR048667">
    <property type="entry name" value="Imm5-like"/>
</dbReference>
<dbReference type="EMBL" id="JAZDUF010000004">
    <property type="protein sequence ID" value="MEE3851951.1"/>
    <property type="molecule type" value="Genomic_DNA"/>
</dbReference>
<dbReference type="Pfam" id="PF21805">
    <property type="entry name" value="Imm5_like"/>
    <property type="match status" value="1"/>
</dbReference>
<organism evidence="2 3">
    <name type="scientific">Gordonia sesuvii</name>
    <dbReference type="NCBI Taxonomy" id="3116777"/>
    <lineage>
        <taxon>Bacteria</taxon>
        <taxon>Bacillati</taxon>
        <taxon>Actinomycetota</taxon>
        <taxon>Actinomycetes</taxon>
        <taxon>Mycobacteriales</taxon>
        <taxon>Gordoniaceae</taxon>
        <taxon>Gordonia</taxon>
    </lineage>
</organism>
<proteinExistence type="predicted"/>
<dbReference type="RefSeq" id="WP_330433649.1">
    <property type="nucleotide sequence ID" value="NZ_JAZDUF010000004.1"/>
</dbReference>
<name>A0ABU7MFQ8_9ACTN</name>
<keyword evidence="2" id="KW-0269">Exonuclease</keyword>
<keyword evidence="3" id="KW-1185">Reference proteome</keyword>